<evidence type="ECO:0000259" key="1">
    <source>
        <dbReference type="Pfam" id="PF08808"/>
    </source>
</evidence>
<name>A0ABR8UQK6_9MICC</name>
<reference evidence="2 3" key="1">
    <citation type="submission" date="2020-08" db="EMBL/GenBank/DDBJ databases">
        <title>A Genomic Blueprint of the Chicken Gut Microbiome.</title>
        <authorList>
            <person name="Gilroy R."/>
            <person name="Ravi A."/>
            <person name="Getino M."/>
            <person name="Pursley I."/>
            <person name="Horton D.L."/>
            <person name="Alikhan N.-F."/>
            <person name="Baker D."/>
            <person name="Gharbi K."/>
            <person name="Hall N."/>
            <person name="Watson M."/>
            <person name="Adriaenssens E.M."/>
            <person name="Foster-Nyarko E."/>
            <person name="Jarju S."/>
            <person name="Secka A."/>
            <person name="Antonio M."/>
            <person name="Oren A."/>
            <person name="Chaudhuri R."/>
            <person name="La Ragione R.M."/>
            <person name="Hildebrand F."/>
            <person name="Pallen M.J."/>
        </authorList>
    </citation>
    <scope>NUCLEOTIDE SEQUENCE [LARGE SCALE GENOMIC DNA]</scope>
    <source>
        <strain evidence="2 3">Sa2CUA1</strain>
    </source>
</reference>
<gene>
    <name evidence="2" type="ORF">H9639_05010</name>
</gene>
<evidence type="ECO:0000313" key="3">
    <source>
        <dbReference type="Proteomes" id="UP000609874"/>
    </source>
</evidence>
<sequence>MLAYRIFPYLPRAQPGEPGHPLYLHKPQSGGRLDNPGSYDLWYLAMTPAGAVAEVFGDQNQWTADMFDVPYLRGSRRALATLEIPDSINLLDLDNAQNLVDLRIKPSEVVTRNRAASQAWALRVFNQRNTAGAQQWAGVKWWSFHRPHWEIIGIWETPSRSAPLTLRNIERLDLNNMHVQDAMKSLAKTIV</sequence>
<proteinExistence type="predicted"/>
<evidence type="ECO:0000313" key="2">
    <source>
        <dbReference type="EMBL" id="MBD7994652.1"/>
    </source>
</evidence>
<dbReference type="RefSeq" id="WP_191807044.1">
    <property type="nucleotide sequence ID" value="NZ_JACSQD010000002.1"/>
</dbReference>
<keyword evidence="3" id="KW-1185">Reference proteome</keyword>
<accession>A0ABR8UQK6</accession>
<feature type="domain" description="RES" evidence="1">
    <location>
        <begin position="26"/>
        <end position="156"/>
    </location>
</feature>
<organism evidence="2 3">
    <name type="scientific">Arthrobacter gallicola</name>
    <dbReference type="NCBI Taxonomy" id="2762225"/>
    <lineage>
        <taxon>Bacteria</taxon>
        <taxon>Bacillati</taxon>
        <taxon>Actinomycetota</taxon>
        <taxon>Actinomycetes</taxon>
        <taxon>Micrococcales</taxon>
        <taxon>Micrococcaceae</taxon>
        <taxon>Arthrobacter</taxon>
    </lineage>
</organism>
<protein>
    <submittedName>
        <fullName evidence="2">RES family NAD+ phosphorylase</fullName>
    </submittedName>
</protein>
<dbReference type="Pfam" id="PF08808">
    <property type="entry name" value="RES"/>
    <property type="match status" value="1"/>
</dbReference>
<dbReference type="EMBL" id="JACSQD010000002">
    <property type="protein sequence ID" value="MBD7994652.1"/>
    <property type="molecule type" value="Genomic_DNA"/>
</dbReference>
<dbReference type="Proteomes" id="UP000609874">
    <property type="component" value="Unassembled WGS sequence"/>
</dbReference>
<comment type="caution">
    <text evidence="2">The sequence shown here is derived from an EMBL/GenBank/DDBJ whole genome shotgun (WGS) entry which is preliminary data.</text>
</comment>
<dbReference type="InterPro" id="IPR014914">
    <property type="entry name" value="RES_dom"/>
</dbReference>